<evidence type="ECO:0000256" key="2">
    <source>
        <dbReference type="PIRSR" id="PIRSR603782-1"/>
    </source>
</evidence>
<keyword evidence="4" id="KW-0812">Transmembrane</keyword>
<evidence type="ECO:0000313" key="5">
    <source>
        <dbReference type="EMBL" id="GGY23315.1"/>
    </source>
</evidence>
<comment type="caution">
    <text evidence="5">The sequence shown here is derived from an EMBL/GenBank/DDBJ whole genome shotgun (WGS) entry which is preliminary data.</text>
</comment>
<gene>
    <name evidence="5" type="ORF">GCM10011289_28880</name>
</gene>
<feature type="binding site" evidence="2">
    <location>
        <position position="256"/>
    </location>
    <ligand>
        <name>Cu cation</name>
        <dbReference type="ChEBI" id="CHEBI:23378"/>
    </ligand>
</feature>
<feature type="disulfide bond" description="Redox-active" evidence="3">
    <location>
        <begin position="256"/>
        <end position="262"/>
    </location>
</feature>
<evidence type="ECO:0000256" key="4">
    <source>
        <dbReference type="SAM" id="Phobius"/>
    </source>
</evidence>
<reference evidence="5" key="1">
    <citation type="journal article" date="2014" name="Int. J. Syst. Evol. Microbiol.">
        <title>Complete genome sequence of Corynebacterium casei LMG S-19264T (=DSM 44701T), isolated from a smear-ripened cheese.</title>
        <authorList>
            <consortium name="US DOE Joint Genome Institute (JGI-PGF)"/>
            <person name="Walter F."/>
            <person name="Albersmeier A."/>
            <person name="Kalinowski J."/>
            <person name="Ruckert C."/>
        </authorList>
    </citation>
    <scope>NUCLEOTIDE SEQUENCE</scope>
    <source>
        <strain evidence="5">KCTC 32182</strain>
    </source>
</reference>
<feature type="binding site" evidence="2">
    <location>
        <position position="262"/>
    </location>
    <ligand>
        <name>Cu cation</name>
        <dbReference type="ChEBI" id="CHEBI:23378"/>
    </ligand>
</feature>
<dbReference type="InterPro" id="IPR036249">
    <property type="entry name" value="Thioredoxin-like_sf"/>
</dbReference>
<feature type="transmembrane region" description="Helical" evidence="4">
    <location>
        <begin position="415"/>
        <end position="434"/>
    </location>
</feature>
<organism evidence="5 6">
    <name type="scientific">Paludibacterium paludis</name>
    <dbReference type="NCBI Taxonomy" id="1225769"/>
    <lineage>
        <taxon>Bacteria</taxon>
        <taxon>Pseudomonadati</taxon>
        <taxon>Pseudomonadota</taxon>
        <taxon>Betaproteobacteria</taxon>
        <taxon>Neisseriales</taxon>
        <taxon>Chromobacteriaceae</taxon>
        <taxon>Paludibacterium</taxon>
    </lineage>
</organism>
<evidence type="ECO:0000256" key="1">
    <source>
        <dbReference type="ARBA" id="ARBA00010996"/>
    </source>
</evidence>
<evidence type="ECO:0000313" key="6">
    <source>
        <dbReference type="Proteomes" id="UP000645257"/>
    </source>
</evidence>
<accession>A0A918P6N7</accession>
<dbReference type="GO" id="GO:0046872">
    <property type="term" value="F:metal ion binding"/>
    <property type="evidence" value="ECO:0007669"/>
    <property type="project" value="UniProtKB-KW"/>
</dbReference>
<evidence type="ECO:0008006" key="7">
    <source>
        <dbReference type="Google" id="ProtNLM"/>
    </source>
</evidence>
<proteinExistence type="inferred from homology"/>
<dbReference type="Gene3D" id="3.40.30.10">
    <property type="entry name" value="Glutaredoxin"/>
    <property type="match status" value="1"/>
</dbReference>
<keyword evidence="4" id="KW-1133">Transmembrane helix</keyword>
<evidence type="ECO:0000256" key="3">
    <source>
        <dbReference type="PIRSR" id="PIRSR603782-2"/>
    </source>
</evidence>
<keyword evidence="3" id="KW-1015">Disulfide bond</keyword>
<sequence length="504" mass="53504">MRDSEGTGPIPAETVFHQWVEELGGMGEARALMALLREDHPVYRQRGAAAVARMRAWVLLALGRNGLPDAAMPFVLEELETGKEAYPVAVAARVLRQGRVARAPLAAFVVRALENIRTHDAFVRLERYGGVPAPGEPCTTAVEELLAALRWLGPAAAGQPGVHTVLAATREGLAGARKSAVDVTETLLRAVGPDPSACCALPPALTENRRWPRIGRRPARGAVAAVLFEDQDGRRQTFAEVFRGKPSIVAFFYTRCDNPRKCSLTVAKLARAQALLAGRGLAGAVRTAAVTYDPAFDLPDRLRGYAQARGMRLDDEHRVLRAVSGMADLAGFFHLGAGFIGSLVNRHRVEVFVLDAEGRIAASFTRVAWDEAVVAGQAAALLKAPVPWRIWTRCAAIGLSAAGIGVIGAMPGLPWRWSLLPVFAAVNLGALWSVRGRSGRMAGFGVALAGALALFGLGAAFDRTSALLPGIALMTLGSVLEVTNGVWRRVGPPSPSLPAGTEPT</sequence>
<keyword evidence="6" id="KW-1185">Reference proteome</keyword>
<dbReference type="Proteomes" id="UP000645257">
    <property type="component" value="Unassembled WGS sequence"/>
</dbReference>
<keyword evidence="4" id="KW-0472">Membrane</keyword>
<dbReference type="EMBL" id="BMYX01000018">
    <property type="protein sequence ID" value="GGY23315.1"/>
    <property type="molecule type" value="Genomic_DNA"/>
</dbReference>
<dbReference type="RefSeq" id="WP_189535557.1">
    <property type="nucleotide sequence ID" value="NZ_BMYX01000018.1"/>
</dbReference>
<protein>
    <recommendedName>
        <fullName evidence="7">Protein SCO1/2</fullName>
    </recommendedName>
</protein>
<feature type="transmembrane region" description="Helical" evidence="4">
    <location>
        <begin position="441"/>
        <end position="461"/>
    </location>
</feature>
<keyword evidence="2" id="KW-0186">Copper</keyword>
<dbReference type="CDD" id="cd02968">
    <property type="entry name" value="SCO"/>
    <property type="match status" value="1"/>
</dbReference>
<keyword evidence="2" id="KW-0479">Metal-binding</keyword>
<dbReference type="SUPFAM" id="SSF52833">
    <property type="entry name" value="Thioredoxin-like"/>
    <property type="match status" value="1"/>
</dbReference>
<dbReference type="InterPro" id="IPR003782">
    <property type="entry name" value="SCO1/SenC"/>
</dbReference>
<dbReference type="Pfam" id="PF02630">
    <property type="entry name" value="SCO1-SenC"/>
    <property type="match status" value="1"/>
</dbReference>
<comment type="similarity">
    <text evidence="1">Belongs to the SCO1/2 family.</text>
</comment>
<reference evidence="5" key="2">
    <citation type="submission" date="2020-09" db="EMBL/GenBank/DDBJ databases">
        <authorList>
            <person name="Sun Q."/>
            <person name="Kim S."/>
        </authorList>
    </citation>
    <scope>NUCLEOTIDE SEQUENCE</scope>
    <source>
        <strain evidence="5">KCTC 32182</strain>
    </source>
</reference>
<dbReference type="AlphaFoldDB" id="A0A918P6N7"/>
<name>A0A918P6N7_9NEIS</name>